<dbReference type="OrthoDB" id="9811281at2"/>
<evidence type="ECO:0000256" key="5">
    <source>
        <dbReference type="ARBA" id="ARBA00022723"/>
    </source>
</evidence>
<keyword evidence="3 8" id="KW-0349">Heme</keyword>
<evidence type="ECO:0000313" key="11">
    <source>
        <dbReference type="Proteomes" id="UP000032668"/>
    </source>
</evidence>
<dbReference type="PRINTS" id="PR00605">
    <property type="entry name" value="CYTCHROMECIC"/>
</dbReference>
<feature type="domain" description="Cytochrome c" evidence="9">
    <location>
        <begin position="205"/>
        <end position="314"/>
    </location>
</feature>
<accession>A0A0D6PLR7</accession>
<organism evidence="10 11">
    <name type="scientific">Acidocella aminolytica 101 = DSM 11237</name>
    <dbReference type="NCBI Taxonomy" id="1120923"/>
    <lineage>
        <taxon>Bacteria</taxon>
        <taxon>Pseudomonadati</taxon>
        <taxon>Pseudomonadota</taxon>
        <taxon>Alphaproteobacteria</taxon>
        <taxon>Acetobacterales</taxon>
        <taxon>Acidocellaceae</taxon>
        <taxon>Acidocella</taxon>
    </lineage>
</organism>
<keyword evidence="6" id="KW-0249">Electron transport</keyword>
<dbReference type="GO" id="GO:0009055">
    <property type="term" value="F:electron transfer activity"/>
    <property type="evidence" value="ECO:0007669"/>
    <property type="project" value="InterPro"/>
</dbReference>
<protein>
    <submittedName>
        <fullName evidence="10">Gluconate 2-dehydrogenase cytochrome c</fullName>
    </submittedName>
</protein>
<evidence type="ECO:0000256" key="2">
    <source>
        <dbReference type="ARBA" id="ARBA00022448"/>
    </source>
</evidence>
<evidence type="ECO:0000256" key="7">
    <source>
        <dbReference type="ARBA" id="ARBA00023004"/>
    </source>
</evidence>
<dbReference type="InterPro" id="IPR051459">
    <property type="entry name" value="Cytochrome_c-type_DH"/>
</dbReference>
<reference evidence="10 11" key="1">
    <citation type="submission" date="2012-11" db="EMBL/GenBank/DDBJ databases">
        <title>Whole genome sequence of Acidocella aminolytica 101 = DSM 11237.</title>
        <authorList>
            <person name="Azuma Y."/>
            <person name="Higashiura N."/>
            <person name="Hirakawa H."/>
            <person name="Matsushita K."/>
        </authorList>
    </citation>
    <scope>NUCLEOTIDE SEQUENCE [LARGE SCALE GENOMIC DNA]</scope>
    <source>
        <strain evidence="11">101 / DSM 11237</strain>
    </source>
</reference>
<dbReference type="GO" id="GO:0020037">
    <property type="term" value="F:heme binding"/>
    <property type="evidence" value="ECO:0007669"/>
    <property type="project" value="InterPro"/>
</dbReference>
<gene>
    <name evidence="10" type="ORF">Aam_112_029</name>
</gene>
<evidence type="ECO:0000256" key="3">
    <source>
        <dbReference type="ARBA" id="ARBA00022617"/>
    </source>
</evidence>
<evidence type="ECO:0000256" key="4">
    <source>
        <dbReference type="ARBA" id="ARBA00022660"/>
    </source>
</evidence>
<feature type="domain" description="Cytochrome c" evidence="9">
    <location>
        <begin position="330"/>
        <end position="417"/>
    </location>
</feature>
<evidence type="ECO:0000256" key="1">
    <source>
        <dbReference type="ARBA" id="ARBA00001926"/>
    </source>
</evidence>
<sequence>MPARKPRLHALRPLLAAAVLALGLGAIVTCRMASANDTQDYPAASLSAPTDQAALIARGKYLTTAADCMPCHTGPGNAPFSGGLMMHTPFGGLSTPNITPDKATGIGRWTDKQFYNALHYGISPGRNFLVFPKYLYPAMPYTSYTKLSYADVMAIKAYLDSLPPVHAPREPSTMSFPFNQRPVLLGWRLLFFNPGPMHMNPSWDEHMKNGAYLTVALGHCGECHTPRNMMEATIASKAFAGAPIDNLFAPNISSDKTYGVGGWSKADLIAYLHNDGNLVKGSPYGAMGDMTDHSTSKLPVSDIEDIADYLQHGTKPQVTPPAPAVADADASIARGKVLYMANCDGCHGKTGGGMPPHFVPDLAGNDSVTAEQPFNVIGAVLNGLGSWANPGPRMPAFGAEMNDQEIADITNYVRTAWGNKGAADATPALVMKLRGVGDLPPIANEASDKLGCPRVSPAGGHGTVANPGNKLLGIYQGVTQATLANRTRQLITAVRANNSSISDENLTNTLVAAYCPVLANTPDMSLSDKKSALKDFIASAQPLIKAH</sequence>
<dbReference type="PANTHER" id="PTHR35008:SF8">
    <property type="entry name" value="ALCOHOL DEHYDROGENASE CYTOCHROME C SUBUNIT"/>
    <property type="match status" value="1"/>
</dbReference>
<keyword evidence="4" id="KW-0679">Respiratory chain</keyword>
<dbReference type="InterPro" id="IPR036909">
    <property type="entry name" value="Cyt_c-like_dom_sf"/>
</dbReference>
<feature type="domain" description="Cytochrome c" evidence="9">
    <location>
        <begin position="54"/>
        <end position="163"/>
    </location>
</feature>
<dbReference type="Proteomes" id="UP000032668">
    <property type="component" value="Unassembled WGS sequence"/>
</dbReference>
<proteinExistence type="predicted"/>
<dbReference type="SUPFAM" id="SSF46626">
    <property type="entry name" value="Cytochrome c"/>
    <property type="match status" value="3"/>
</dbReference>
<keyword evidence="11" id="KW-1185">Reference proteome</keyword>
<dbReference type="Pfam" id="PF00034">
    <property type="entry name" value="Cytochrom_C"/>
    <property type="match status" value="1"/>
</dbReference>
<dbReference type="Gene3D" id="1.10.760.10">
    <property type="entry name" value="Cytochrome c-like domain"/>
    <property type="match status" value="2"/>
</dbReference>
<dbReference type="EMBL" id="BANC01000110">
    <property type="protein sequence ID" value="GAN81709.1"/>
    <property type="molecule type" value="Genomic_DNA"/>
</dbReference>
<dbReference type="InterPro" id="IPR008168">
    <property type="entry name" value="Cyt_C_IC"/>
</dbReference>
<dbReference type="AlphaFoldDB" id="A0A0D6PLR7"/>
<dbReference type="RefSeq" id="WP_052948431.1">
    <property type="nucleotide sequence ID" value="NZ_BANC01000110.1"/>
</dbReference>
<dbReference type="GO" id="GO:0005506">
    <property type="term" value="F:iron ion binding"/>
    <property type="evidence" value="ECO:0007669"/>
    <property type="project" value="InterPro"/>
</dbReference>
<name>A0A0D6PLR7_9PROT</name>
<keyword evidence="2" id="KW-0813">Transport</keyword>
<evidence type="ECO:0000259" key="9">
    <source>
        <dbReference type="PROSITE" id="PS51007"/>
    </source>
</evidence>
<evidence type="ECO:0000256" key="6">
    <source>
        <dbReference type="ARBA" id="ARBA00022982"/>
    </source>
</evidence>
<evidence type="ECO:0000256" key="8">
    <source>
        <dbReference type="PROSITE-ProRule" id="PRU00433"/>
    </source>
</evidence>
<evidence type="ECO:0000313" key="10">
    <source>
        <dbReference type="EMBL" id="GAN81709.1"/>
    </source>
</evidence>
<keyword evidence="7 8" id="KW-0408">Iron</keyword>
<dbReference type="PANTHER" id="PTHR35008">
    <property type="entry name" value="BLL4482 PROTEIN-RELATED"/>
    <property type="match status" value="1"/>
</dbReference>
<dbReference type="PROSITE" id="PS51007">
    <property type="entry name" value="CYTC"/>
    <property type="match status" value="3"/>
</dbReference>
<comment type="cofactor">
    <cofactor evidence="1">
        <name>heme c</name>
        <dbReference type="ChEBI" id="CHEBI:61717"/>
    </cofactor>
</comment>
<comment type="caution">
    <text evidence="10">The sequence shown here is derived from an EMBL/GenBank/DDBJ whole genome shotgun (WGS) entry which is preliminary data.</text>
</comment>
<dbReference type="STRING" id="1120923.SAMN02746095_00639"/>
<keyword evidence="5 8" id="KW-0479">Metal-binding</keyword>
<dbReference type="InterPro" id="IPR009056">
    <property type="entry name" value="Cyt_c-like_dom"/>
</dbReference>